<name>A0A811UR60_CERCA</name>
<keyword evidence="2" id="KW-1185">Reference proteome</keyword>
<reference evidence="1" key="1">
    <citation type="submission" date="2020-11" db="EMBL/GenBank/DDBJ databases">
        <authorList>
            <person name="Whitehead M."/>
        </authorList>
    </citation>
    <scope>NUCLEOTIDE SEQUENCE</scope>
    <source>
        <strain evidence="1">EGII</strain>
    </source>
</reference>
<evidence type="ECO:0000313" key="1">
    <source>
        <dbReference type="EMBL" id="CAD7001410.1"/>
    </source>
</evidence>
<sequence length="58" mass="6800">MLSHKENRTGLRAVDVDVNDDDGNNCARIQQFKEWHQVLQLRSYNEELLTVLPYVVLD</sequence>
<dbReference type="AlphaFoldDB" id="A0A811UR60"/>
<protein>
    <submittedName>
        <fullName evidence="1">(Mediterranean fruit fly) hypothetical protein</fullName>
    </submittedName>
</protein>
<organism evidence="1 2">
    <name type="scientific">Ceratitis capitata</name>
    <name type="common">Mediterranean fruit fly</name>
    <name type="synonym">Tephritis capitata</name>
    <dbReference type="NCBI Taxonomy" id="7213"/>
    <lineage>
        <taxon>Eukaryota</taxon>
        <taxon>Metazoa</taxon>
        <taxon>Ecdysozoa</taxon>
        <taxon>Arthropoda</taxon>
        <taxon>Hexapoda</taxon>
        <taxon>Insecta</taxon>
        <taxon>Pterygota</taxon>
        <taxon>Neoptera</taxon>
        <taxon>Endopterygota</taxon>
        <taxon>Diptera</taxon>
        <taxon>Brachycera</taxon>
        <taxon>Muscomorpha</taxon>
        <taxon>Tephritoidea</taxon>
        <taxon>Tephritidae</taxon>
        <taxon>Ceratitis</taxon>
        <taxon>Ceratitis</taxon>
    </lineage>
</organism>
<accession>A0A811UR60</accession>
<proteinExistence type="predicted"/>
<dbReference type="Proteomes" id="UP000606786">
    <property type="component" value="Unassembled WGS sequence"/>
</dbReference>
<evidence type="ECO:0000313" key="2">
    <source>
        <dbReference type="Proteomes" id="UP000606786"/>
    </source>
</evidence>
<comment type="caution">
    <text evidence="1">The sequence shown here is derived from an EMBL/GenBank/DDBJ whole genome shotgun (WGS) entry which is preliminary data.</text>
</comment>
<gene>
    <name evidence="1" type="ORF">CCAP1982_LOCUS9907</name>
</gene>
<dbReference type="EMBL" id="CAJHJT010000023">
    <property type="protein sequence ID" value="CAD7001410.1"/>
    <property type="molecule type" value="Genomic_DNA"/>
</dbReference>
<dbReference type="OrthoDB" id="550309at2759"/>